<organism evidence="2 3">
    <name type="scientific">Tanacetum coccineum</name>
    <dbReference type="NCBI Taxonomy" id="301880"/>
    <lineage>
        <taxon>Eukaryota</taxon>
        <taxon>Viridiplantae</taxon>
        <taxon>Streptophyta</taxon>
        <taxon>Embryophyta</taxon>
        <taxon>Tracheophyta</taxon>
        <taxon>Spermatophyta</taxon>
        <taxon>Magnoliopsida</taxon>
        <taxon>eudicotyledons</taxon>
        <taxon>Gunneridae</taxon>
        <taxon>Pentapetalae</taxon>
        <taxon>asterids</taxon>
        <taxon>campanulids</taxon>
        <taxon>Asterales</taxon>
        <taxon>Asteraceae</taxon>
        <taxon>Asteroideae</taxon>
        <taxon>Anthemideae</taxon>
        <taxon>Anthemidinae</taxon>
        <taxon>Tanacetum</taxon>
    </lineage>
</organism>
<feature type="compositionally biased region" description="Basic and acidic residues" evidence="1">
    <location>
        <begin position="508"/>
        <end position="525"/>
    </location>
</feature>
<keyword evidence="3" id="KW-1185">Reference proteome</keyword>
<evidence type="ECO:0000256" key="1">
    <source>
        <dbReference type="SAM" id="MobiDB-lite"/>
    </source>
</evidence>
<comment type="caution">
    <text evidence="2">The sequence shown here is derived from an EMBL/GenBank/DDBJ whole genome shotgun (WGS) entry which is preliminary data.</text>
</comment>
<protein>
    <submittedName>
        <fullName evidence="2">Uncharacterized protein</fullName>
    </submittedName>
</protein>
<evidence type="ECO:0000313" key="3">
    <source>
        <dbReference type="Proteomes" id="UP001151760"/>
    </source>
</evidence>
<feature type="region of interest" description="Disordered" evidence="1">
    <location>
        <begin position="269"/>
        <end position="290"/>
    </location>
</feature>
<proteinExistence type="predicted"/>
<name>A0ABQ5C8C6_9ASTR</name>
<gene>
    <name evidence="2" type="ORF">Tco_0892165</name>
</gene>
<evidence type="ECO:0000313" key="2">
    <source>
        <dbReference type="EMBL" id="GJT22228.1"/>
    </source>
</evidence>
<feature type="compositionally biased region" description="Low complexity" evidence="1">
    <location>
        <begin position="526"/>
        <end position="544"/>
    </location>
</feature>
<accession>A0ABQ5C8C6</accession>
<feature type="region of interest" description="Disordered" evidence="1">
    <location>
        <begin position="118"/>
        <end position="137"/>
    </location>
</feature>
<dbReference type="Proteomes" id="UP001151760">
    <property type="component" value="Unassembled WGS sequence"/>
</dbReference>
<feature type="compositionally biased region" description="Acidic residues" evidence="1">
    <location>
        <begin position="217"/>
        <end position="230"/>
    </location>
</feature>
<reference evidence="2" key="2">
    <citation type="submission" date="2022-01" db="EMBL/GenBank/DDBJ databases">
        <authorList>
            <person name="Yamashiro T."/>
            <person name="Shiraishi A."/>
            <person name="Satake H."/>
            <person name="Nakayama K."/>
        </authorList>
    </citation>
    <scope>NUCLEOTIDE SEQUENCE</scope>
</reference>
<feature type="region of interest" description="Disordered" evidence="1">
    <location>
        <begin position="189"/>
        <end position="256"/>
    </location>
</feature>
<sequence length="807" mass="90759">MPIPEVMLNDDIKASTGYLEYLAKSIVHAYSMEVAKSIETIPAKAINGGKGLLTKNGVEFAVKMVSILKRKRSQTVIEEIGQSEEAIDDGVDSKETDEEEVEPLVRHRFTRVSIGKEVDQRTTDEEERVGHSKKRKGLETLSAAAQLKLDMKKAHKANKDSFFIQQRSKGSGEGSGVTPEVPDVHIIKRTNKGAGMTSEVPNKPSGASSSSSFDSEIAVEDIYNDDDDDEVTKKPDEVTENTNEVTKKDDKVSMKPGVVTENADNVTMADDVQPAEQQVRNEEHGPGQMSDAQLEKPEATIISSSHTLSSTEFTNQFLNKHADVNLSEILKDPVETKVQSMVDVPVKKATPAALRHPLVDSTVTSIHETTTDPSVYRLERKVVEMSKFNIQAAIDKLIEARLKQIELPKGVPDFKKIKLEKAAKQNVRKSSWNKTTTAIYDQKCRLYKMMEEVKAFISHQAHKDLYDALAASLSIDEDDMDRIFGKSRQMKRKKDDYVKDPSPNVNKDSNKRQKKLDSHKNDKDQAGSSKQGKSSSKPSKSNKPVDSDEVIQDVETYTRECVKDVVHDFGPTAPFPELEKTAEAPKNFDDVMGSTFDFLNFIKYRPKKDTLTKADIEGLFDWKNPDIISQDFSKPLSLLSAHGRQYIPAEFFFNQDLEYLKTRNLEERKYTASLTKIKAMRISHWGPKRKLFYRARQTKQSDHIVYSRMEILSIVRINVEEYCGYGYLKEIVDTKVGRSLIRSGLGVVKIRYDTKGVKVRKGIMQTKTELTLEQTQQGVSDEVLSDTKVLTVTMEILPEPTSNKLCG</sequence>
<feature type="non-terminal residue" evidence="2">
    <location>
        <position position="807"/>
    </location>
</feature>
<feature type="compositionally biased region" description="Low complexity" evidence="1">
    <location>
        <begin position="205"/>
        <end position="215"/>
    </location>
</feature>
<feature type="region of interest" description="Disordered" evidence="1">
    <location>
        <begin position="486"/>
        <end position="550"/>
    </location>
</feature>
<dbReference type="EMBL" id="BQNB010013952">
    <property type="protein sequence ID" value="GJT22228.1"/>
    <property type="molecule type" value="Genomic_DNA"/>
</dbReference>
<reference evidence="2" key="1">
    <citation type="journal article" date="2022" name="Int. J. Mol. Sci.">
        <title>Draft Genome of Tanacetum Coccineum: Genomic Comparison of Closely Related Tanacetum-Family Plants.</title>
        <authorList>
            <person name="Yamashiro T."/>
            <person name="Shiraishi A."/>
            <person name="Nakayama K."/>
            <person name="Satake H."/>
        </authorList>
    </citation>
    <scope>NUCLEOTIDE SEQUENCE</scope>
</reference>